<dbReference type="AlphaFoldDB" id="A0A914YI56"/>
<dbReference type="Gene3D" id="2.130.10.10">
    <property type="entry name" value="YVTN repeat-like/Quinoprotein amine dehydrogenase"/>
    <property type="match status" value="1"/>
</dbReference>
<dbReference type="GO" id="GO:0045503">
    <property type="term" value="F:dynein light chain binding"/>
    <property type="evidence" value="ECO:0007669"/>
    <property type="project" value="InterPro"/>
</dbReference>
<evidence type="ECO:0000256" key="1">
    <source>
        <dbReference type="SAM" id="MobiDB-lite"/>
    </source>
</evidence>
<name>A0A914YI56_9BILA</name>
<evidence type="ECO:0000313" key="2">
    <source>
        <dbReference type="Proteomes" id="UP000887577"/>
    </source>
</evidence>
<sequence>MSNKQSKDENKDDFEDYEDDFEADSDEEKSKNVEPIKVVTNGTAPKPEPSKFEPPIIQPTVVKEEAEKSILLQRMANRRASGGGNIHKVEKPKDPPPRISSANRKINFANARESGYVQQQPNWLTHFQNIIKFETVTQQVAEVVPLSSYEYYIQLFGKGNRNQTSCQTGDDHTASSTQTEGFEQSTVWTQFPPSDNLGLGWGRNFDEQKQTEKVDYSSIENIDITDITKINDERFSQFVSIAGKLILNVISSTSERTEAFHLGNKTKHAFSSGFEIYKLEIQNTECRVSATTVRGIQGRHTVMAAYYVKSSDVANIVGKTVIIEHNLKDPTEPFMCLFADNEVTSLAYGPLDSPVICAGLIDGSVIAFDTAEPEYWHTKNSLPWPGFKNGMKMRTPSYDTSFESCNSETKLSGSPVIWIVTIGEETNFSFQLITMTQRGIITVYNVTETANNSSIIGADFGIYPNSRIRLTKINVITTAIPSLRSNILSANCMVVNPRNIYQILVATNDGSIANYTRAGLSNGNIVIYRVEQCDPILTLVPPNSSKLSVTFVEWSPTTSHILYSIHGGERLLVWDIATGKSPLHICDLQSEYQSRVISMIVWRTEQNIGVMGLGLANGNLLVHSLERLVVPREDDLLEIVSKFQKNV</sequence>
<dbReference type="GO" id="GO:0042073">
    <property type="term" value="P:intraciliary transport"/>
    <property type="evidence" value="ECO:0007669"/>
    <property type="project" value="InterPro"/>
</dbReference>
<feature type="compositionally biased region" description="Basic and acidic residues" evidence="1">
    <location>
        <begin position="87"/>
        <end position="96"/>
    </location>
</feature>
<feature type="compositionally biased region" description="Acidic residues" evidence="1">
    <location>
        <begin position="11"/>
        <end position="27"/>
    </location>
</feature>
<dbReference type="WBParaSite" id="PSU_v2.g1900.t1">
    <property type="protein sequence ID" value="PSU_v2.g1900.t1"/>
    <property type="gene ID" value="PSU_v2.g1900"/>
</dbReference>
<organism evidence="2 3">
    <name type="scientific">Panagrolaimus superbus</name>
    <dbReference type="NCBI Taxonomy" id="310955"/>
    <lineage>
        <taxon>Eukaryota</taxon>
        <taxon>Metazoa</taxon>
        <taxon>Ecdysozoa</taxon>
        <taxon>Nematoda</taxon>
        <taxon>Chromadorea</taxon>
        <taxon>Rhabditida</taxon>
        <taxon>Tylenchina</taxon>
        <taxon>Panagrolaimomorpha</taxon>
        <taxon>Panagrolaimoidea</taxon>
        <taxon>Panagrolaimidae</taxon>
        <taxon>Panagrolaimus</taxon>
    </lineage>
</organism>
<dbReference type="InterPro" id="IPR036322">
    <property type="entry name" value="WD40_repeat_dom_sf"/>
</dbReference>
<keyword evidence="2" id="KW-1185">Reference proteome</keyword>
<dbReference type="PANTHER" id="PTHR16022">
    <property type="entry name" value="WD REPEAT DOMAIN 60"/>
    <property type="match status" value="1"/>
</dbReference>
<proteinExistence type="predicted"/>
<evidence type="ECO:0000313" key="3">
    <source>
        <dbReference type="WBParaSite" id="PSU_v2.g1900.t1"/>
    </source>
</evidence>
<accession>A0A914YI56</accession>
<reference evidence="3" key="1">
    <citation type="submission" date="2022-11" db="UniProtKB">
        <authorList>
            <consortium name="WormBaseParasite"/>
        </authorList>
    </citation>
    <scope>IDENTIFICATION</scope>
</reference>
<protein>
    <submittedName>
        <fullName evidence="3">Uncharacterized protein</fullName>
    </submittedName>
</protein>
<feature type="region of interest" description="Disordered" evidence="1">
    <location>
        <begin position="81"/>
        <end position="100"/>
    </location>
</feature>
<dbReference type="SUPFAM" id="SSF50978">
    <property type="entry name" value="WD40 repeat-like"/>
    <property type="match status" value="1"/>
</dbReference>
<feature type="region of interest" description="Disordered" evidence="1">
    <location>
        <begin position="1"/>
        <end position="59"/>
    </location>
</feature>
<dbReference type="GO" id="GO:0005868">
    <property type="term" value="C:cytoplasmic dynein complex"/>
    <property type="evidence" value="ECO:0007669"/>
    <property type="project" value="InterPro"/>
</dbReference>
<dbReference type="InterPro" id="IPR042505">
    <property type="entry name" value="DYNC2I1"/>
</dbReference>
<dbReference type="GO" id="GO:0005929">
    <property type="term" value="C:cilium"/>
    <property type="evidence" value="ECO:0007669"/>
    <property type="project" value="GOC"/>
</dbReference>
<dbReference type="Proteomes" id="UP000887577">
    <property type="component" value="Unplaced"/>
</dbReference>
<feature type="compositionally biased region" description="Basic and acidic residues" evidence="1">
    <location>
        <begin position="1"/>
        <end position="10"/>
    </location>
</feature>
<feature type="region of interest" description="Disordered" evidence="1">
    <location>
        <begin position="163"/>
        <end position="185"/>
    </location>
</feature>
<dbReference type="GO" id="GO:0045504">
    <property type="term" value="F:dynein heavy chain binding"/>
    <property type="evidence" value="ECO:0007669"/>
    <property type="project" value="InterPro"/>
</dbReference>
<dbReference type="PANTHER" id="PTHR16022:SF0">
    <property type="entry name" value="CYTOPLASMIC DYNEIN 2 INTERMEDIATE CHAIN 1"/>
    <property type="match status" value="1"/>
</dbReference>
<dbReference type="InterPro" id="IPR015943">
    <property type="entry name" value="WD40/YVTN_repeat-like_dom_sf"/>
</dbReference>